<dbReference type="EMBL" id="LAZR01028224">
    <property type="protein sequence ID" value="KKL63286.1"/>
    <property type="molecule type" value="Genomic_DNA"/>
</dbReference>
<proteinExistence type="predicted"/>
<comment type="caution">
    <text evidence="2">The sequence shown here is derived from an EMBL/GenBank/DDBJ whole genome shotgun (WGS) entry which is preliminary data.</text>
</comment>
<dbReference type="AlphaFoldDB" id="A0A0F9EAT7"/>
<sequence length="55" mass="6032">MNEHEEKRLRAVEEFIAEIRGGKKVFLWLCALIGSLGGGGTLLVAFREQIFGGPS</sequence>
<keyword evidence="1" id="KW-1133">Transmembrane helix</keyword>
<accession>A0A0F9EAT7</accession>
<evidence type="ECO:0000256" key="1">
    <source>
        <dbReference type="SAM" id="Phobius"/>
    </source>
</evidence>
<name>A0A0F9EAT7_9ZZZZ</name>
<feature type="transmembrane region" description="Helical" evidence="1">
    <location>
        <begin position="25"/>
        <end position="46"/>
    </location>
</feature>
<evidence type="ECO:0000313" key="2">
    <source>
        <dbReference type="EMBL" id="KKL63286.1"/>
    </source>
</evidence>
<organism evidence="2">
    <name type="scientific">marine sediment metagenome</name>
    <dbReference type="NCBI Taxonomy" id="412755"/>
    <lineage>
        <taxon>unclassified sequences</taxon>
        <taxon>metagenomes</taxon>
        <taxon>ecological metagenomes</taxon>
    </lineage>
</organism>
<gene>
    <name evidence="2" type="ORF">LCGC14_2176620</name>
</gene>
<keyword evidence="1" id="KW-0472">Membrane</keyword>
<protein>
    <submittedName>
        <fullName evidence="2">Uncharacterized protein</fullName>
    </submittedName>
</protein>
<keyword evidence="1" id="KW-0812">Transmembrane</keyword>
<reference evidence="2" key="1">
    <citation type="journal article" date="2015" name="Nature">
        <title>Complex archaea that bridge the gap between prokaryotes and eukaryotes.</title>
        <authorList>
            <person name="Spang A."/>
            <person name="Saw J.H."/>
            <person name="Jorgensen S.L."/>
            <person name="Zaremba-Niedzwiedzka K."/>
            <person name="Martijn J."/>
            <person name="Lind A.E."/>
            <person name="van Eijk R."/>
            <person name="Schleper C."/>
            <person name="Guy L."/>
            <person name="Ettema T.J."/>
        </authorList>
    </citation>
    <scope>NUCLEOTIDE SEQUENCE</scope>
</reference>